<reference evidence="2 3" key="1">
    <citation type="submission" date="2023-05" db="EMBL/GenBank/DDBJ databases">
        <title>A 100% complete, gapless, phased diploid assembly of the Scenedesmus obliquus UTEX 3031 genome.</title>
        <authorList>
            <person name="Biondi T.C."/>
            <person name="Hanschen E.R."/>
            <person name="Kwon T."/>
            <person name="Eng W."/>
            <person name="Kruse C.P.S."/>
            <person name="Koehler S.I."/>
            <person name="Kunde Y."/>
            <person name="Gleasner C.D."/>
            <person name="You Mak K.T."/>
            <person name="Polle J."/>
            <person name="Hovde B.T."/>
            <person name="Starkenburg S.R."/>
        </authorList>
    </citation>
    <scope>NUCLEOTIDE SEQUENCE [LARGE SCALE GENOMIC DNA]</scope>
    <source>
        <strain evidence="2 3">DOE0152z</strain>
    </source>
</reference>
<dbReference type="Proteomes" id="UP001244341">
    <property type="component" value="Chromosome 17b"/>
</dbReference>
<feature type="chain" id="PRO_5047510022" evidence="1">
    <location>
        <begin position="38"/>
        <end position="399"/>
    </location>
</feature>
<proteinExistence type="predicted"/>
<keyword evidence="3" id="KW-1185">Reference proteome</keyword>
<evidence type="ECO:0000313" key="3">
    <source>
        <dbReference type="Proteomes" id="UP001244341"/>
    </source>
</evidence>
<evidence type="ECO:0000313" key="2">
    <source>
        <dbReference type="EMBL" id="WIA23811.1"/>
    </source>
</evidence>
<organism evidence="2 3">
    <name type="scientific">Tetradesmus obliquus</name>
    <name type="common">Green alga</name>
    <name type="synonym">Acutodesmus obliquus</name>
    <dbReference type="NCBI Taxonomy" id="3088"/>
    <lineage>
        <taxon>Eukaryota</taxon>
        <taxon>Viridiplantae</taxon>
        <taxon>Chlorophyta</taxon>
        <taxon>core chlorophytes</taxon>
        <taxon>Chlorophyceae</taxon>
        <taxon>CS clade</taxon>
        <taxon>Sphaeropleales</taxon>
        <taxon>Scenedesmaceae</taxon>
        <taxon>Tetradesmus</taxon>
    </lineage>
</organism>
<feature type="signal peptide" evidence="1">
    <location>
        <begin position="1"/>
        <end position="37"/>
    </location>
</feature>
<gene>
    <name evidence="2" type="ORF">OEZ85_013483</name>
</gene>
<name>A0ABY8UTX2_TETOB</name>
<dbReference type="PROSITE" id="PS51257">
    <property type="entry name" value="PROKAR_LIPOPROTEIN"/>
    <property type="match status" value="1"/>
</dbReference>
<evidence type="ECO:0000256" key="1">
    <source>
        <dbReference type="SAM" id="SignalP"/>
    </source>
</evidence>
<keyword evidence="1" id="KW-0732">Signal</keyword>
<protein>
    <submittedName>
        <fullName evidence="2">Uncharacterized protein</fullName>
    </submittedName>
</protein>
<sequence length="399" mass="42391">MSNASRKQTRHIQPLQGTMRVAVVAVLLLGALACATAEDGVKTSLPKPGTGRLTCILPIKNLRCTVDTRTGFVAGMRYGYGPYGDFNICSQGNSFQTSWDMSPTNYKQSITCPNGPVNPIPGSNIPSWPNRNPINEGYLMPYGSMVTQVLVLEAPNPLGPTFGKIAAIAFRYTNKELAEAAPGCGRAPYSWAVCGNVEYASAYLFPGSNPTPPPTGPVVLQAQYSSPLTESGGPSFLGSFQAICGAPRGGGYLGGDPHAGSKFWIKELNRVCFTKLAHPILAKPITTTPRPEVQYDWNVPNTPCGFDKKASKDSPSLSCVNSQSVVATGKFSVIFTDGEGKPWTIGEKDGKLGKVHAASVFMGTEPAAEEDIVVSEIEAPVAAEEQVVEIGEETLADKQ</sequence>
<dbReference type="EMBL" id="CP126224">
    <property type="protein sequence ID" value="WIA23811.1"/>
    <property type="molecule type" value="Genomic_DNA"/>
</dbReference>
<accession>A0ABY8UTX2</accession>